<protein>
    <recommendedName>
        <fullName evidence="6">Pentatricopeptide repeat-containing protein</fullName>
    </recommendedName>
</protein>
<feature type="repeat" description="PPR" evidence="3">
    <location>
        <begin position="265"/>
        <end position="299"/>
    </location>
</feature>
<evidence type="ECO:0008006" key="6">
    <source>
        <dbReference type="Google" id="ProtNLM"/>
    </source>
</evidence>
<accession>A0A7J6GMY6</accession>
<evidence type="ECO:0000256" key="2">
    <source>
        <dbReference type="ARBA" id="ARBA00022737"/>
    </source>
</evidence>
<evidence type="ECO:0000313" key="4">
    <source>
        <dbReference type="EMBL" id="KAF4384231.1"/>
    </source>
</evidence>
<name>A0A7J6GMY6_CANSA</name>
<feature type="repeat" description="PPR" evidence="3">
    <location>
        <begin position="426"/>
        <end position="460"/>
    </location>
</feature>
<dbReference type="InterPro" id="IPR002885">
    <property type="entry name" value="PPR_rpt"/>
</dbReference>
<dbReference type="PROSITE" id="PS51375">
    <property type="entry name" value="PPR"/>
    <property type="match status" value="11"/>
</dbReference>
<dbReference type="NCBIfam" id="TIGR00756">
    <property type="entry name" value="PPR"/>
    <property type="match status" value="11"/>
</dbReference>
<dbReference type="InterPro" id="IPR050872">
    <property type="entry name" value="PPR_P_subfamily"/>
</dbReference>
<sequence>MWRLIPKKLYWLPTRSATPNPIVDARTSIKYCSTQSQSSVKEICNILTQKNWKFLMDSSYIPNKLNPKLIRSVIRHNRLVEPKRLLDFFIRSETKKGTSQDLEVLSLLSISLSTSVVDVFLSLKSVEFLPSFPSCNLLLKELLRTTNMGLFWKVHDGMLKMKISSYVFTYSNVIEAYFRASDVDGAKGAFLEMDEKGCSPNGVTYNMMISGLCRAVLVGEAVEMKKSMAEKGLVPDKYTYVTLINGYCGKRKLVVASKLLREIPYEIAYNPLIDGFMKIGNVEEACRIKDEMVKYGIRLGLINYNTIPNGVCKADLMSKARDIVDEMIKMGSIPDSRTYTSLIEGYSGNKRNLAPTIVTYRILINGLCRGRNIDQANDFLKEMVSFGLKTNSVIYNTLISAQAKAGKFEEARGLLDKMKEQGILPNVFCYNSLIMGLCRENKLEAARICWDEMLARGLKPNAFTFGAFVRAYTNVGDMEMADKYINEMLAYGLVSNDEVYVDLIDGQYKKGNLTEANLVLMRMLAGGILPVVQTYWVLINGLSRNGKVLEALSILSELCEKGLNPDVYICNSLITRFYKQGDVDMAMLLLDEMHIKGVNPNIMTYNVLINGLCKAGDVE</sequence>
<organism evidence="4 5">
    <name type="scientific">Cannabis sativa</name>
    <name type="common">Hemp</name>
    <name type="synonym">Marijuana</name>
    <dbReference type="NCBI Taxonomy" id="3483"/>
    <lineage>
        <taxon>Eukaryota</taxon>
        <taxon>Viridiplantae</taxon>
        <taxon>Streptophyta</taxon>
        <taxon>Embryophyta</taxon>
        <taxon>Tracheophyta</taxon>
        <taxon>Spermatophyta</taxon>
        <taxon>Magnoliopsida</taxon>
        <taxon>eudicotyledons</taxon>
        <taxon>Gunneridae</taxon>
        <taxon>Pentapetalae</taxon>
        <taxon>rosids</taxon>
        <taxon>fabids</taxon>
        <taxon>Rosales</taxon>
        <taxon>Cannabaceae</taxon>
        <taxon>Cannabis</taxon>
    </lineage>
</organism>
<feature type="repeat" description="PPR" evidence="3">
    <location>
        <begin position="201"/>
        <end position="235"/>
    </location>
</feature>
<gene>
    <name evidence="4" type="ORF">F8388_001469</name>
</gene>
<feature type="repeat" description="PPR" evidence="3">
    <location>
        <begin position="391"/>
        <end position="425"/>
    </location>
</feature>
<dbReference type="Proteomes" id="UP000525078">
    <property type="component" value="Unassembled WGS sequence"/>
</dbReference>
<feature type="repeat" description="PPR" evidence="3">
    <location>
        <begin position="601"/>
        <end position="619"/>
    </location>
</feature>
<dbReference type="EMBL" id="JAATIP010000049">
    <property type="protein sequence ID" value="KAF4384231.1"/>
    <property type="molecule type" value="Genomic_DNA"/>
</dbReference>
<evidence type="ECO:0000313" key="5">
    <source>
        <dbReference type="Proteomes" id="UP000525078"/>
    </source>
</evidence>
<dbReference type="PANTHER" id="PTHR46128">
    <property type="entry name" value="MITOCHONDRIAL GROUP I INTRON SPLICING FACTOR CCM1"/>
    <property type="match status" value="1"/>
</dbReference>
<dbReference type="Pfam" id="PF01535">
    <property type="entry name" value="PPR"/>
    <property type="match status" value="3"/>
</dbReference>
<dbReference type="Pfam" id="PF13041">
    <property type="entry name" value="PPR_2"/>
    <property type="match status" value="4"/>
</dbReference>
<reference evidence="4 5" key="1">
    <citation type="journal article" date="2020" name="bioRxiv">
        <title>Sequence and annotation of 42 cannabis genomes reveals extensive copy number variation in cannabinoid synthesis and pathogen resistance genes.</title>
        <authorList>
            <person name="Mckernan K.J."/>
            <person name="Helbert Y."/>
            <person name="Kane L.T."/>
            <person name="Ebling H."/>
            <person name="Zhang L."/>
            <person name="Liu B."/>
            <person name="Eaton Z."/>
            <person name="Mclaughlin S."/>
            <person name="Kingan S."/>
            <person name="Baybayan P."/>
            <person name="Concepcion G."/>
            <person name="Jordan M."/>
            <person name="Riva A."/>
            <person name="Barbazuk W."/>
            <person name="Harkins T."/>
        </authorList>
    </citation>
    <scope>NUCLEOTIDE SEQUENCE [LARGE SCALE GENOMIC DNA]</scope>
    <source>
        <strain evidence="5">cv. Jamaican Lion 4</strain>
        <tissue evidence="4">Leaf</tissue>
    </source>
</reference>
<feature type="repeat" description="PPR" evidence="3">
    <location>
        <begin position="356"/>
        <end position="390"/>
    </location>
</feature>
<comment type="similarity">
    <text evidence="1">Belongs to the PPR family. P subfamily.</text>
</comment>
<comment type="caution">
    <text evidence="4">The sequence shown here is derived from an EMBL/GenBank/DDBJ whole genome shotgun (WGS) entry which is preliminary data.</text>
</comment>
<keyword evidence="2" id="KW-0677">Repeat</keyword>
<dbReference type="SUPFAM" id="SSF81901">
    <property type="entry name" value="HCP-like"/>
    <property type="match status" value="1"/>
</dbReference>
<evidence type="ECO:0000256" key="3">
    <source>
        <dbReference type="PROSITE-ProRule" id="PRU00708"/>
    </source>
</evidence>
<dbReference type="AlphaFoldDB" id="A0A7J6GMY6"/>
<feature type="repeat" description="PPR" evidence="3">
    <location>
        <begin position="461"/>
        <end position="495"/>
    </location>
</feature>
<dbReference type="PANTHER" id="PTHR46128:SF350">
    <property type="entry name" value="PENTACOTRIPEPTIDE-REPEAT REGION OF PRORP DOMAIN-CONTAINING PROTEIN"/>
    <property type="match status" value="1"/>
</dbReference>
<feature type="repeat" description="PPR" evidence="3">
    <location>
        <begin position="566"/>
        <end position="600"/>
    </location>
</feature>
<proteinExistence type="inferred from homology"/>
<dbReference type="Pfam" id="PF12854">
    <property type="entry name" value="PPR_1"/>
    <property type="match status" value="2"/>
</dbReference>
<evidence type="ECO:0000256" key="1">
    <source>
        <dbReference type="ARBA" id="ARBA00007626"/>
    </source>
</evidence>
<feature type="repeat" description="PPR" evidence="3">
    <location>
        <begin position="531"/>
        <end position="565"/>
    </location>
</feature>
<dbReference type="InterPro" id="IPR011990">
    <property type="entry name" value="TPR-like_helical_dom_sf"/>
</dbReference>
<feature type="repeat" description="PPR" evidence="3">
    <location>
        <begin position="300"/>
        <end position="334"/>
    </location>
</feature>
<feature type="repeat" description="PPR" evidence="3">
    <location>
        <begin position="166"/>
        <end position="200"/>
    </location>
</feature>
<dbReference type="Gene3D" id="1.25.40.10">
    <property type="entry name" value="Tetratricopeptide repeat domain"/>
    <property type="match status" value="5"/>
</dbReference>